<gene>
    <name evidence="2" type="ORF">NDU88_005717</name>
</gene>
<accession>A0AAV7TBT6</accession>
<keyword evidence="3" id="KW-1185">Reference proteome</keyword>
<organism evidence="2 3">
    <name type="scientific">Pleurodeles waltl</name>
    <name type="common">Iberian ribbed newt</name>
    <dbReference type="NCBI Taxonomy" id="8319"/>
    <lineage>
        <taxon>Eukaryota</taxon>
        <taxon>Metazoa</taxon>
        <taxon>Chordata</taxon>
        <taxon>Craniata</taxon>
        <taxon>Vertebrata</taxon>
        <taxon>Euteleostomi</taxon>
        <taxon>Amphibia</taxon>
        <taxon>Batrachia</taxon>
        <taxon>Caudata</taxon>
        <taxon>Salamandroidea</taxon>
        <taxon>Salamandridae</taxon>
        <taxon>Pleurodelinae</taxon>
        <taxon>Pleurodeles</taxon>
    </lineage>
</organism>
<evidence type="ECO:0000313" key="3">
    <source>
        <dbReference type="Proteomes" id="UP001066276"/>
    </source>
</evidence>
<evidence type="ECO:0008006" key="4">
    <source>
        <dbReference type="Google" id="ProtNLM"/>
    </source>
</evidence>
<protein>
    <recommendedName>
        <fullName evidence="4">Coiled-coil domain-containing protein 134</fullName>
    </recommendedName>
</protein>
<dbReference type="AlphaFoldDB" id="A0AAV7TBT6"/>
<feature type="compositionally biased region" description="Basic residues" evidence="1">
    <location>
        <begin position="251"/>
        <end position="261"/>
    </location>
</feature>
<dbReference type="Proteomes" id="UP001066276">
    <property type="component" value="Chromosome 4_1"/>
</dbReference>
<dbReference type="InterPro" id="IPR026321">
    <property type="entry name" value="CC134"/>
</dbReference>
<dbReference type="Pfam" id="PF15002">
    <property type="entry name" value="ERK-JNK_inhib"/>
    <property type="match status" value="1"/>
</dbReference>
<name>A0AAV7TBT6_PLEWA</name>
<reference evidence="2" key="1">
    <citation type="journal article" date="2022" name="bioRxiv">
        <title>Sequencing and chromosome-scale assembly of the giantPleurodeles waltlgenome.</title>
        <authorList>
            <person name="Brown T."/>
            <person name="Elewa A."/>
            <person name="Iarovenko S."/>
            <person name="Subramanian E."/>
            <person name="Araus A.J."/>
            <person name="Petzold A."/>
            <person name="Susuki M."/>
            <person name="Suzuki K.-i.T."/>
            <person name="Hayashi T."/>
            <person name="Toyoda A."/>
            <person name="Oliveira C."/>
            <person name="Osipova E."/>
            <person name="Leigh N.D."/>
            <person name="Simon A."/>
            <person name="Yun M.H."/>
        </authorList>
    </citation>
    <scope>NUCLEOTIDE SEQUENCE</scope>
    <source>
        <strain evidence="2">20211129_DDA</strain>
        <tissue evidence="2">Liver</tissue>
    </source>
</reference>
<dbReference type="PANTHER" id="PTHR14735">
    <property type="entry name" value="COILED-COIL DOMAIN-CONTAINING PROTEIN 134"/>
    <property type="match status" value="1"/>
</dbReference>
<dbReference type="EMBL" id="JANPWB010000007">
    <property type="protein sequence ID" value="KAJ1173893.1"/>
    <property type="molecule type" value="Genomic_DNA"/>
</dbReference>
<evidence type="ECO:0000313" key="2">
    <source>
        <dbReference type="EMBL" id="KAJ1173893.1"/>
    </source>
</evidence>
<evidence type="ECO:0000256" key="1">
    <source>
        <dbReference type="SAM" id="MobiDB-lite"/>
    </source>
</evidence>
<proteinExistence type="predicted"/>
<comment type="caution">
    <text evidence="2">The sequence shown here is derived from an EMBL/GenBank/DDBJ whole genome shotgun (WGS) entry which is preliminary data.</text>
</comment>
<dbReference type="PANTHER" id="PTHR14735:SF1">
    <property type="entry name" value="COILED-COIL DOMAIN-CONTAINING PROTEIN 134"/>
    <property type="match status" value="1"/>
</dbReference>
<sequence length="261" mass="30230">MIGSVVLQQGMPGIRVISVCTWRRNEKSREQQHERQRWPVRVTPPGETLEIPSYQDGAFADTGFEIYKRLFEVKRKDQINALNNLVELNDVNQQYKIIDIMLKGLFKVLEDSRAILVAGDVQPDGPFPEDEKIKDAYSHAVENSAFFGDVVLRFPKIVHHYFDRNSNWNNLIRWGIGFCNLSGVFDGGPHAQLLGLMAQELGISEKSPDYRNPFRSDQSELFPNTDVFQKALRDEEKRRKKEEKRKEIRKGPRITRSRSEL</sequence>
<feature type="region of interest" description="Disordered" evidence="1">
    <location>
        <begin position="232"/>
        <end position="261"/>
    </location>
</feature>